<gene>
    <name evidence="3" type="ORF">L227DRAFT_652855</name>
</gene>
<proteinExistence type="predicted"/>
<evidence type="ECO:0000256" key="2">
    <source>
        <dbReference type="SAM" id="MobiDB-lite"/>
    </source>
</evidence>
<dbReference type="PANTHER" id="PTHR15885:SF1">
    <property type="entry name" value="COILED-COIL DOMAIN-CONTAINING PROTEIN 174"/>
    <property type="match status" value="1"/>
</dbReference>
<keyword evidence="1" id="KW-0175">Coiled coil</keyword>
<feature type="compositionally biased region" description="Basic and acidic residues" evidence="2">
    <location>
        <begin position="285"/>
        <end position="308"/>
    </location>
</feature>
<evidence type="ECO:0000313" key="4">
    <source>
        <dbReference type="Proteomes" id="UP000313359"/>
    </source>
</evidence>
<feature type="compositionally biased region" description="Polar residues" evidence="2">
    <location>
        <begin position="354"/>
        <end position="363"/>
    </location>
</feature>
<feature type="compositionally biased region" description="Acidic residues" evidence="2">
    <location>
        <begin position="144"/>
        <end position="154"/>
    </location>
</feature>
<dbReference type="GO" id="GO:0005634">
    <property type="term" value="C:nucleus"/>
    <property type="evidence" value="ECO:0007669"/>
    <property type="project" value="TreeGrafter"/>
</dbReference>
<feature type="region of interest" description="Disordered" evidence="2">
    <location>
        <begin position="250"/>
        <end position="365"/>
    </location>
</feature>
<dbReference type="OrthoDB" id="333551at2759"/>
<name>A0A5C2SBE2_9APHY</name>
<dbReference type="Proteomes" id="UP000313359">
    <property type="component" value="Unassembled WGS sequence"/>
</dbReference>
<dbReference type="EMBL" id="ML122263">
    <property type="protein sequence ID" value="RPD61080.1"/>
    <property type="molecule type" value="Genomic_DNA"/>
</dbReference>
<dbReference type="InterPro" id="IPR025066">
    <property type="entry name" value="CCDC174-like"/>
</dbReference>
<evidence type="ECO:0000313" key="3">
    <source>
        <dbReference type="EMBL" id="RPD61080.1"/>
    </source>
</evidence>
<feature type="region of interest" description="Disordered" evidence="2">
    <location>
        <begin position="123"/>
        <end position="185"/>
    </location>
</feature>
<dbReference type="Pfam" id="PF13300">
    <property type="entry name" value="DUF4078"/>
    <property type="match status" value="1"/>
</dbReference>
<protein>
    <submittedName>
        <fullName evidence="3">Uncharacterized protein</fullName>
    </submittedName>
</protein>
<dbReference type="AlphaFoldDB" id="A0A5C2SBE2"/>
<reference evidence="3" key="1">
    <citation type="journal article" date="2018" name="Genome Biol. Evol.">
        <title>Genomics and development of Lentinus tigrinus, a white-rot wood-decaying mushroom with dimorphic fruiting bodies.</title>
        <authorList>
            <person name="Wu B."/>
            <person name="Xu Z."/>
            <person name="Knudson A."/>
            <person name="Carlson A."/>
            <person name="Chen N."/>
            <person name="Kovaka S."/>
            <person name="LaButti K."/>
            <person name="Lipzen A."/>
            <person name="Pennachio C."/>
            <person name="Riley R."/>
            <person name="Schakwitz W."/>
            <person name="Umezawa K."/>
            <person name="Ohm R.A."/>
            <person name="Grigoriev I.V."/>
            <person name="Nagy L.G."/>
            <person name="Gibbons J."/>
            <person name="Hibbett D."/>
        </authorList>
    </citation>
    <scope>NUCLEOTIDE SEQUENCE [LARGE SCALE GENOMIC DNA]</scope>
    <source>
        <strain evidence="3">ALCF2SS1-6</strain>
    </source>
</reference>
<feature type="region of interest" description="Disordered" evidence="2">
    <location>
        <begin position="40"/>
        <end position="71"/>
    </location>
</feature>
<accession>A0A5C2SBE2</accession>
<dbReference type="PANTHER" id="PTHR15885">
    <property type="entry name" value="COILED-COIL DOMAIN-CONTAINING PROTEIN 174"/>
    <property type="match status" value="1"/>
</dbReference>
<dbReference type="STRING" id="1328759.A0A5C2SBE2"/>
<evidence type="ECO:0000256" key="1">
    <source>
        <dbReference type="ARBA" id="ARBA00023054"/>
    </source>
</evidence>
<organism evidence="3 4">
    <name type="scientific">Lentinus tigrinus ALCF2SS1-6</name>
    <dbReference type="NCBI Taxonomy" id="1328759"/>
    <lineage>
        <taxon>Eukaryota</taxon>
        <taxon>Fungi</taxon>
        <taxon>Dikarya</taxon>
        <taxon>Basidiomycota</taxon>
        <taxon>Agaricomycotina</taxon>
        <taxon>Agaricomycetes</taxon>
        <taxon>Polyporales</taxon>
        <taxon>Polyporaceae</taxon>
        <taxon>Lentinus</taxon>
    </lineage>
</organism>
<sequence>MSTKKEAASFGVSSRTQLELKGLLAEQQQEVARNKAAGQTRLIGGVKRPDKKIPKWMKPNPGVHGRAARDTELEEIPRASLDDSLAILEQKAVRYNETMSGKGLGLDDNQIANSLVDFEQKRETYHSDSDDVDESLFVPVRPQDDDDPIMEYEDEYGRTRTARRSEIPREYLHQQEEEREEDFDPLRIVNPVNYFPTHIPTEERKQEVEERFAEENNPIETHFDSTREVRDFGAAHYKFSKNEEIRKAQMKSLAEINQETQQGRALHNAPDVPAGSVVGMQGEPESAKSRAVEKRKRLLEERNKQLEAKRKKRKAQEEPTVPQDAPVAGPSNASPPPATPANNDPFAALEAQAKNKSTQTLKQEANAADDFLAKLEQEVLPKQRAH</sequence>
<keyword evidence="4" id="KW-1185">Reference proteome</keyword>
<feature type="compositionally biased region" description="Basic and acidic residues" evidence="2">
    <location>
        <begin position="155"/>
        <end position="176"/>
    </location>
</feature>